<dbReference type="PROSITE" id="PS50072">
    <property type="entry name" value="CSA_PPIASE_2"/>
    <property type="match status" value="1"/>
</dbReference>
<evidence type="ECO:0000256" key="5">
    <source>
        <dbReference type="ARBA" id="ARBA00013194"/>
    </source>
</evidence>
<dbReference type="Pfam" id="PF08231">
    <property type="entry name" value="SYF2"/>
    <property type="match status" value="1"/>
</dbReference>
<dbReference type="EC" id="5.2.1.8" evidence="5"/>
<dbReference type="GO" id="GO:0008380">
    <property type="term" value="P:RNA splicing"/>
    <property type="evidence" value="ECO:0007669"/>
    <property type="project" value="UniProtKB-KW"/>
</dbReference>
<sequence length="533" mass="58269">MDRTLDNPRVFLDIELDGEPAGRVAITLYADTVPRTAENFRMLCVGGGTGRSGQKLHFHGSKFHRIIPEFMCQGGDFTRGDGTGGESIYGPTFEDENFRHKHDAPGILSMANAGKDTNGSQFFLCTVPCAWLDGKHVVFGKVEEGMQVVRRMEACGTRSGRPAKSVVIADCGELPSRRQILSRMVAQKEEEANLKKDPLQVNPDQESLQRLKLIRGEVDAPMRAPKPARTAQDELAEAEAGASGRGGAADAARELPGSNGAGRDESGAEGDLGGGGGEAGGVDRGYRGGGGGIREGDGEGDYPAAQEGYDPTEGMNPRQRKLWELQQKLSASRRANQDAVVAEKRRKARPEGATDAAGSKRRWYEEQQKKRAEELKRIGLEPDQAHRLHTAESAAAHYAKRDAKPPMAGSDAWSARAYASAYDKRAAKVPVDLKAYEAAKAREPEFYRAGDSMLYGVAPAVPVERVDAMVMELNARKSARKSFARRRAYEPDKDVDSINDRNEMFNKKIDRFFSQHTKEIKANLERGTALPEH</sequence>
<evidence type="ECO:0000256" key="4">
    <source>
        <dbReference type="ARBA" id="ARBA00010028"/>
    </source>
</evidence>
<dbReference type="FunFam" id="2.40.100.10:FF:000013">
    <property type="entry name" value="Peptidyl-prolyl cis-trans isomerase"/>
    <property type="match status" value="1"/>
</dbReference>
<evidence type="ECO:0000313" key="14">
    <source>
        <dbReference type="EMBL" id="KAK9839477.1"/>
    </source>
</evidence>
<feature type="region of interest" description="Disordered" evidence="12">
    <location>
        <begin position="216"/>
        <end position="370"/>
    </location>
</feature>
<dbReference type="EMBL" id="JALJOU010000016">
    <property type="protein sequence ID" value="KAK9839477.1"/>
    <property type="molecule type" value="Genomic_DNA"/>
</dbReference>
<evidence type="ECO:0000256" key="7">
    <source>
        <dbReference type="ARBA" id="ARBA00022728"/>
    </source>
</evidence>
<proteinExistence type="inferred from homology"/>
<comment type="similarity">
    <text evidence="4">Belongs to the SYF2 family.</text>
</comment>
<evidence type="ECO:0000259" key="13">
    <source>
        <dbReference type="PROSITE" id="PS50072"/>
    </source>
</evidence>
<evidence type="ECO:0000256" key="6">
    <source>
        <dbReference type="ARBA" id="ARBA00022664"/>
    </source>
</evidence>
<reference evidence="14 15" key="1">
    <citation type="journal article" date="2024" name="Nat. Commun.">
        <title>Phylogenomics reveals the evolutionary origins of lichenization in chlorophyte algae.</title>
        <authorList>
            <person name="Puginier C."/>
            <person name="Libourel C."/>
            <person name="Otte J."/>
            <person name="Skaloud P."/>
            <person name="Haon M."/>
            <person name="Grisel S."/>
            <person name="Petersen M."/>
            <person name="Berrin J.G."/>
            <person name="Delaux P.M."/>
            <person name="Dal Grande F."/>
            <person name="Keller J."/>
        </authorList>
    </citation>
    <scope>NUCLEOTIDE SEQUENCE [LARGE SCALE GENOMIC DNA]</scope>
    <source>
        <strain evidence="14 15">SAG 245.80</strain>
    </source>
</reference>
<dbReference type="PANTHER" id="PTHR11071">
    <property type="entry name" value="PEPTIDYL-PROLYL CIS-TRANS ISOMERASE"/>
    <property type="match status" value="1"/>
</dbReference>
<dbReference type="GO" id="GO:0003755">
    <property type="term" value="F:peptidyl-prolyl cis-trans isomerase activity"/>
    <property type="evidence" value="ECO:0007669"/>
    <property type="project" value="UniProtKB-KW"/>
</dbReference>
<dbReference type="Gene3D" id="2.40.100.10">
    <property type="entry name" value="Cyclophilin-like"/>
    <property type="match status" value="1"/>
</dbReference>
<dbReference type="InterPro" id="IPR020892">
    <property type="entry name" value="Cyclophilin-type_PPIase_CS"/>
</dbReference>
<dbReference type="GO" id="GO:0016018">
    <property type="term" value="F:cyclosporin A binding"/>
    <property type="evidence" value="ECO:0007669"/>
    <property type="project" value="TreeGrafter"/>
</dbReference>
<keyword evidence="8" id="KW-0697">Rotamase</keyword>
<comment type="subcellular location">
    <subcellularLocation>
        <location evidence="2">Nucleus</location>
    </subcellularLocation>
</comment>
<evidence type="ECO:0000313" key="15">
    <source>
        <dbReference type="Proteomes" id="UP001445335"/>
    </source>
</evidence>
<evidence type="ECO:0000256" key="10">
    <source>
        <dbReference type="ARBA" id="ARBA00023235"/>
    </source>
</evidence>
<dbReference type="PANTHER" id="PTHR11071:SF553">
    <property type="entry name" value="PEPTIDYL-PROLYL CIS-TRANS ISOMERASE"/>
    <property type="match status" value="1"/>
</dbReference>
<dbReference type="GO" id="GO:0005737">
    <property type="term" value="C:cytoplasm"/>
    <property type="evidence" value="ECO:0007669"/>
    <property type="project" value="TreeGrafter"/>
</dbReference>
<name>A0AAW1S1K7_9CHLO</name>
<dbReference type="SUPFAM" id="SSF50891">
    <property type="entry name" value="Cyclophilin-like"/>
    <property type="match status" value="1"/>
</dbReference>
<evidence type="ECO:0000256" key="8">
    <source>
        <dbReference type="ARBA" id="ARBA00023110"/>
    </source>
</evidence>
<keyword evidence="15" id="KW-1185">Reference proteome</keyword>
<keyword evidence="11" id="KW-0539">Nucleus</keyword>
<dbReference type="CDD" id="cd01926">
    <property type="entry name" value="cyclophilin_ABH_like"/>
    <property type="match status" value="1"/>
</dbReference>
<dbReference type="InterPro" id="IPR002130">
    <property type="entry name" value="Cyclophilin-type_PPIase_dom"/>
</dbReference>
<keyword evidence="7" id="KW-0747">Spliceosome</keyword>
<comment type="caution">
    <text evidence="14">The sequence shown here is derived from an EMBL/GenBank/DDBJ whole genome shotgun (WGS) entry which is preliminary data.</text>
</comment>
<keyword evidence="9" id="KW-0508">mRNA splicing</keyword>
<feature type="compositionally biased region" description="Gly residues" evidence="12">
    <location>
        <begin position="270"/>
        <end position="293"/>
    </location>
</feature>
<evidence type="ECO:0000256" key="9">
    <source>
        <dbReference type="ARBA" id="ARBA00023187"/>
    </source>
</evidence>
<gene>
    <name evidence="14" type="ORF">WJX81_004402</name>
</gene>
<evidence type="ECO:0000256" key="2">
    <source>
        <dbReference type="ARBA" id="ARBA00004123"/>
    </source>
</evidence>
<dbReference type="PROSITE" id="PS00170">
    <property type="entry name" value="CSA_PPIASE_1"/>
    <property type="match status" value="1"/>
</dbReference>
<keyword evidence="10" id="KW-0413">Isomerase</keyword>
<comment type="similarity">
    <text evidence="3">Belongs to the cyclophilin-type PPIase family.</text>
</comment>
<dbReference type="AlphaFoldDB" id="A0AAW1S1K7"/>
<protein>
    <recommendedName>
        <fullName evidence="5">peptidylprolyl isomerase</fullName>
        <ecNumber evidence="5">5.2.1.8</ecNumber>
    </recommendedName>
</protein>
<evidence type="ECO:0000256" key="12">
    <source>
        <dbReference type="SAM" id="MobiDB-lite"/>
    </source>
</evidence>
<evidence type="ECO:0000256" key="3">
    <source>
        <dbReference type="ARBA" id="ARBA00007365"/>
    </source>
</evidence>
<dbReference type="InterPro" id="IPR029000">
    <property type="entry name" value="Cyclophilin-like_dom_sf"/>
</dbReference>
<dbReference type="GO" id="GO:0006457">
    <property type="term" value="P:protein folding"/>
    <property type="evidence" value="ECO:0007669"/>
    <property type="project" value="InterPro"/>
</dbReference>
<feature type="domain" description="PPIase cyclophilin-type" evidence="13">
    <location>
        <begin position="11"/>
        <end position="173"/>
    </location>
</feature>
<accession>A0AAW1S1K7</accession>
<dbReference type="PRINTS" id="PR00153">
    <property type="entry name" value="CSAPPISMRASE"/>
</dbReference>
<comment type="catalytic activity">
    <reaction evidence="1">
        <text>[protein]-peptidylproline (omega=180) = [protein]-peptidylproline (omega=0)</text>
        <dbReference type="Rhea" id="RHEA:16237"/>
        <dbReference type="Rhea" id="RHEA-COMP:10747"/>
        <dbReference type="Rhea" id="RHEA-COMP:10748"/>
        <dbReference type="ChEBI" id="CHEBI:83833"/>
        <dbReference type="ChEBI" id="CHEBI:83834"/>
        <dbReference type="EC" id="5.2.1.8"/>
    </reaction>
</comment>
<evidence type="ECO:0000256" key="1">
    <source>
        <dbReference type="ARBA" id="ARBA00000971"/>
    </source>
</evidence>
<dbReference type="GO" id="GO:0005681">
    <property type="term" value="C:spliceosomal complex"/>
    <property type="evidence" value="ECO:0007669"/>
    <property type="project" value="UniProtKB-KW"/>
</dbReference>
<dbReference type="Pfam" id="PF00160">
    <property type="entry name" value="Pro_isomerase"/>
    <property type="match status" value="1"/>
</dbReference>
<dbReference type="Proteomes" id="UP001445335">
    <property type="component" value="Unassembled WGS sequence"/>
</dbReference>
<keyword evidence="6" id="KW-0507">mRNA processing</keyword>
<dbReference type="GO" id="GO:0006397">
    <property type="term" value="P:mRNA processing"/>
    <property type="evidence" value="ECO:0007669"/>
    <property type="project" value="UniProtKB-KW"/>
</dbReference>
<evidence type="ECO:0000256" key="11">
    <source>
        <dbReference type="ARBA" id="ARBA00023242"/>
    </source>
</evidence>
<dbReference type="InterPro" id="IPR013260">
    <property type="entry name" value="mRNA_splic_SYF2"/>
</dbReference>
<organism evidence="14 15">
    <name type="scientific">Elliptochloris bilobata</name>
    <dbReference type="NCBI Taxonomy" id="381761"/>
    <lineage>
        <taxon>Eukaryota</taxon>
        <taxon>Viridiplantae</taxon>
        <taxon>Chlorophyta</taxon>
        <taxon>core chlorophytes</taxon>
        <taxon>Trebouxiophyceae</taxon>
        <taxon>Trebouxiophyceae incertae sedis</taxon>
        <taxon>Elliptochloris clade</taxon>
        <taxon>Elliptochloris</taxon>
    </lineage>
</organism>